<dbReference type="InterPro" id="IPR002347">
    <property type="entry name" value="SDR_fam"/>
</dbReference>
<gene>
    <name evidence="4" type="ORF">SAMN04488238_104175</name>
</gene>
<dbReference type="PANTHER" id="PTHR43669">
    <property type="entry name" value="5-KETO-D-GLUCONATE 5-REDUCTASE"/>
    <property type="match status" value="1"/>
</dbReference>
<dbReference type="GO" id="GO:0016491">
    <property type="term" value="F:oxidoreductase activity"/>
    <property type="evidence" value="ECO:0007669"/>
    <property type="project" value="UniProtKB-KW"/>
</dbReference>
<reference evidence="4 5" key="1">
    <citation type="submission" date="2016-10" db="EMBL/GenBank/DDBJ databases">
        <authorList>
            <person name="de Groot N.N."/>
        </authorList>
    </citation>
    <scope>NUCLEOTIDE SEQUENCE [LARGE SCALE GENOMIC DNA]</scope>
    <source>
        <strain evidence="4 5">CGMCC 1.8894</strain>
    </source>
</reference>
<protein>
    <submittedName>
        <fullName evidence="4">NADP-dependent 3-hydroxy acid dehydrogenase YdfG</fullName>
    </submittedName>
</protein>
<evidence type="ECO:0000313" key="4">
    <source>
        <dbReference type="EMBL" id="SDW91610.1"/>
    </source>
</evidence>
<dbReference type="Proteomes" id="UP000198539">
    <property type="component" value="Unassembled WGS sequence"/>
</dbReference>
<name>A0A1H2XFJ1_9RHOB</name>
<dbReference type="Gene3D" id="3.40.50.720">
    <property type="entry name" value="NAD(P)-binding Rossmann-like Domain"/>
    <property type="match status" value="1"/>
</dbReference>
<dbReference type="EMBL" id="FNOM01000004">
    <property type="protein sequence ID" value="SDW91610.1"/>
    <property type="molecule type" value="Genomic_DNA"/>
</dbReference>
<evidence type="ECO:0000256" key="2">
    <source>
        <dbReference type="ARBA" id="ARBA00023002"/>
    </source>
</evidence>
<comment type="similarity">
    <text evidence="1 3">Belongs to the short-chain dehydrogenases/reductases (SDR) family.</text>
</comment>
<proteinExistence type="inferred from homology"/>
<dbReference type="PRINTS" id="PR00081">
    <property type="entry name" value="GDHRDH"/>
</dbReference>
<evidence type="ECO:0000313" key="5">
    <source>
        <dbReference type="Proteomes" id="UP000198539"/>
    </source>
</evidence>
<dbReference type="AlphaFoldDB" id="A0A1H2XFJ1"/>
<dbReference type="InterPro" id="IPR036291">
    <property type="entry name" value="NAD(P)-bd_dom_sf"/>
</dbReference>
<dbReference type="PROSITE" id="PS00061">
    <property type="entry name" value="ADH_SHORT"/>
    <property type="match status" value="1"/>
</dbReference>
<dbReference type="SUPFAM" id="SSF51735">
    <property type="entry name" value="NAD(P)-binding Rossmann-fold domains"/>
    <property type="match status" value="1"/>
</dbReference>
<keyword evidence="5" id="KW-1185">Reference proteome</keyword>
<keyword evidence="2" id="KW-0560">Oxidoreductase</keyword>
<dbReference type="FunFam" id="3.40.50.720:FF:000084">
    <property type="entry name" value="Short-chain dehydrogenase reductase"/>
    <property type="match status" value="1"/>
</dbReference>
<dbReference type="PRINTS" id="PR00080">
    <property type="entry name" value="SDRFAMILY"/>
</dbReference>
<dbReference type="PANTHER" id="PTHR43669:SF12">
    <property type="entry name" value="BLR5618 PROTEIN"/>
    <property type="match status" value="1"/>
</dbReference>
<dbReference type="RefSeq" id="WP_092887594.1">
    <property type="nucleotide sequence ID" value="NZ_CP061498.1"/>
</dbReference>
<dbReference type="STRING" id="564137.SAMN04488238_104175"/>
<sequence length="249" mass="25923">MTENPPVVLITGASQGIGKASAEAFLRAGYRVALAARSADKLDAIARDWPTTALAIPCDVTDPESVAALFDTIVAQFGRLDVVFNNAGAAHPTTEIGDISFDDWRRVLSVNLDGSFLIARGAFRVMRAQSPRGGRIINNGSVSAQVPRIGGAAYSASKAAITGLTKVIALDGRAHDIASSQIDIGNAASDMTDVIAAGIPQADGSLRAEPVMDVTHVTDALLYMAGLPLAANVQFMTVMATKMPFIGRG</sequence>
<dbReference type="InterPro" id="IPR020904">
    <property type="entry name" value="Sc_DH/Rdtase_CS"/>
</dbReference>
<dbReference type="Pfam" id="PF00106">
    <property type="entry name" value="adh_short"/>
    <property type="match status" value="1"/>
</dbReference>
<evidence type="ECO:0000256" key="3">
    <source>
        <dbReference type="RuleBase" id="RU000363"/>
    </source>
</evidence>
<evidence type="ECO:0000256" key="1">
    <source>
        <dbReference type="ARBA" id="ARBA00006484"/>
    </source>
</evidence>
<organism evidence="4 5">
    <name type="scientific">Roseicitreum antarcticum</name>
    <dbReference type="NCBI Taxonomy" id="564137"/>
    <lineage>
        <taxon>Bacteria</taxon>
        <taxon>Pseudomonadati</taxon>
        <taxon>Pseudomonadota</taxon>
        <taxon>Alphaproteobacteria</taxon>
        <taxon>Rhodobacterales</taxon>
        <taxon>Paracoccaceae</taxon>
        <taxon>Roseicitreum</taxon>
    </lineage>
</organism>
<accession>A0A1H2XFJ1</accession>
<dbReference type="CDD" id="cd05233">
    <property type="entry name" value="SDR_c"/>
    <property type="match status" value="1"/>
</dbReference>
<dbReference type="OrthoDB" id="658698at2"/>